<keyword evidence="5 6" id="KW-0804">Transcription</keyword>
<evidence type="ECO:0000259" key="9">
    <source>
        <dbReference type="Pfam" id="PF13184"/>
    </source>
</evidence>
<protein>
    <recommendedName>
        <fullName evidence="6">Transcription termination/antitermination protein NusA</fullName>
    </recommendedName>
</protein>
<dbReference type="Gene3D" id="3.30.300.20">
    <property type="match status" value="2"/>
</dbReference>
<dbReference type="Pfam" id="PF13184">
    <property type="entry name" value="KH_NusA_1st"/>
    <property type="match status" value="1"/>
</dbReference>
<dbReference type="EMBL" id="CP103424">
    <property type="protein sequence ID" value="UWD35227.1"/>
    <property type="molecule type" value="Genomic_DNA"/>
</dbReference>
<reference evidence="11" key="1">
    <citation type="submission" date="2022-08" db="EMBL/GenBank/DDBJ databases">
        <title>Complete genome sequence of Mycoplasma cottewii type strain VIS.</title>
        <authorList>
            <person name="Spergser J."/>
        </authorList>
    </citation>
    <scope>NUCLEOTIDE SEQUENCE</scope>
    <source>
        <strain evidence="11">VIS</strain>
    </source>
</reference>
<evidence type="ECO:0000256" key="3">
    <source>
        <dbReference type="ARBA" id="ARBA00022884"/>
    </source>
</evidence>
<dbReference type="InterPro" id="IPR058582">
    <property type="entry name" value="KH_NusA_2nd"/>
</dbReference>
<keyword evidence="6" id="KW-0889">Transcription antitermination</keyword>
<keyword evidence="1 6" id="KW-0806">Transcription termination</keyword>
<evidence type="ECO:0000313" key="11">
    <source>
        <dbReference type="EMBL" id="UWD35227.1"/>
    </source>
</evidence>
<keyword evidence="4 6" id="KW-0805">Transcription regulation</keyword>
<proteinExistence type="inferred from homology"/>
<evidence type="ECO:0000256" key="6">
    <source>
        <dbReference type="HAMAP-Rule" id="MF_00945"/>
    </source>
</evidence>
<dbReference type="CDD" id="cd02134">
    <property type="entry name" value="KH-II_NusA_rpt1"/>
    <property type="match status" value="1"/>
</dbReference>
<dbReference type="PANTHER" id="PTHR22648:SF0">
    <property type="entry name" value="TRANSCRIPTION TERMINATION_ANTITERMINATION PROTEIN NUSA"/>
    <property type="match status" value="1"/>
</dbReference>
<evidence type="ECO:0000259" key="8">
    <source>
        <dbReference type="Pfam" id="PF08529"/>
    </source>
</evidence>
<dbReference type="InterPro" id="IPR030842">
    <property type="entry name" value="TF_NusA_bacterial"/>
</dbReference>
<dbReference type="InterPro" id="IPR013735">
    <property type="entry name" value="TF_NusA_N"/>
</dbReference>
<dbReference type="RefSeq" id="WP_259430377.1">
    <property type="nucleotide sequence ID" value="NZ_CP103424.1"/>
</dbReference>
<keyword evidence="2 6" id="KW-0963">Cytoplasm</keyword>
<comment type="similarity">
    <text evidence="6">Belongs to the NusA family.</text>
</comment>
<dbReference type="Pfam" id="PF08529">
    <property type="entry name" value="NusA_N"/>
    <property type="match status" value="1"/>
</dbReference>
<dbReference type="InterPro" id="IPR010213">
    <property type="entry name" value="TF_NusA"/>
</dbReference>
<evidence type="ECO:0000256" key="4">
    <source>
        <dbReference type="ARBA" id="ARBA00023015"/>
    </source>
</evidence>
<accession>A0ABY5TX69</accession>
<dbReference type="HAMAP" id="MF_00945_B">
    <property type="entry name" value="NusA_B"/>
    <property type="match status" value="1"/>
</dbReference>
<dbReference type="InterPro" id="IPR012340">
    <property type="entry name" value="NA-bd_OB-fold"/>
</dbReference>
<evidence type="ECO:0000256" key="1">
    <source>
        <dbReference type="ARBA" id="ARBA00022472"/>
    </source>
</evidence>
<gene>
    <name evidence="6 11" type="primary">nusA</name>
    <name evidence="11" type="ORF">NX779_01125</name>
</gene>
<feature type="domain" description="Transcription factor NusA first KH" evidence="9">
    <location>
        <begin position="202"/>
        <end position="279"/>
    </location>
</feature>
<dbReference type="SUPFAM" id="SSF54814">
    <property type="entry name" value="Prokaryotic type KH domain (KH-domain type II)"/>
    <property type="match status" value="2"/>
</dbReference>
<dbReference type="InterPro" id="IPR025249">
    <property type="entry name" value="TF_NusA_KH_1st"/>
</dbReference>
<dbReference type="InterPro" id="IPR009019">
    <property type="entry name" value="KH_sf_prok-type"/>
</dbReference>
<feature type="domain" description="Transcription factor NusA N-terminal" evidence="8">
    <location>
        <begin position="6"/>
        <end position="127"/>
    </location>
</feature>
<evidence type="ECO:0000256" key="5">
    <source>
        <dbReference type="ARBA" id="ARBA00023163"/>
    </source>
</evidence>
<evidence type="ECO:0000256" key="2">
    <source>
        <dbReference type="ARBA" id="ARBA00022490"/>
    </source>
</evidence>
<comment type="subunit">
    <text evidence="6">Monomer. Binds directly to the core enzyme of the DNA-dependent RNA polymerase and to nascent RNA.</text>
</comment>
<dbReference type="SUPFAM" id="SSF69705">
    <property type="entry name" value="Transcription factor NusA, N-terminal domain"/>
    <property type="match status" value="1"/>
</dbReference>
<dbReference type="Gene3D" id="3.30.1480.10">
    <property type="entry name" value="NusA, N-terminal domain"/>
    <property type="match status" value="1"/>
</dbReference>
<comment type="subcellular location">
    <subcellularLocation>
        <location evidence="6">Cytoplasm</location>
    </subcellularLocation>
</comment>
<sequence>MLSGNELLQAIKLIEQEKNIDREVIISGIKEGLQKAYEKFFDTDAVVRVDFDQTTGNISMYQELTVVEEVDDDWLEVSLDEALVKNPDVKIGDVILKPIEFNEEFSRMIINQVRQIFQQKIRGAEREKIYEKFISLEGEIVQAKVTGMNKEGSYVLDIEGTTSYLWKNKSINNETFEIDQIIDVYIETVEKESRLSQLIVSRTSPNFLAKLLEREVPEVRMGIIEIKAVSREPGKRAKVAVVSTNENIEPIGSIVGVGGSRINKVSDELKGEKIDVVKWDEDMKTFIINAMSPVKVISVNNVDGEYDIVVPNQQLSLAIGKQGIAAKLIANLVKTKVNIYSLSNALNDNIDILWNGNITKEEVENNIFSTERNVVRQAQNNKISNTKPNNISKKQNHKEDFIDLEALQAFQAEVTKELAEEEIQTEIINDDINLEQSISVSQPVSQEVEEVEQVEEEQDSIFDQEPDIDEINANLEAFNEALNEFDDEDIDDEDDTIEDYDKYYE</sequence>
<evidence type="ECO:0000313" key="12">
    <source>
        <dbReference type="Proteomes" id="UP001059819"/>
    </source>
</evidence>
<keyword evidence="12" id="KW-1185">Reference proteome</keyword>
<name>A0ABY5TX69_9MOLU</name>
<feature type="region of interest" description="Disordered" evidence="7">
    <location>
        <begin position="482"/>
        <end position="505"/>
    </location>
</feature>
<dbReference type="InterPro" id="IPR036555">
    <property type="entry name" value="NusA_N_sf"/>
</dbReference>
<dbReference type="PANTHER" id="PTHR22648">
    <property type="entry name" value="TRANSCRIPTION TERMINATION FACTOR NUSA"/>
    <property type="match status" value="1"/>
</dbReference>
<feature type="domain" description="NusA-like second KH" evidence="10">
    <location>
        <begin position="283"/>
        <end position="344"/>
    </location>
</feature>
<feature type="compositionally biased region" description="Acidic residues" evidence="7">
    <location>
        <begin position="483"/>
        <end position="498"/>
    </location>
</feature>
<dbReference type="NCBIfam" id="TIGR01953">
    <property type="entry name" value="NusA"/>
    <property type="match status" value="1"/>
</dbReference>
<evidence type="ECO:0000259" key="10">
    <source>
        <dbReference type="Pfam" id="PF26594"/>
    </source>
</evidence>
<dbReference type="Proteomes" id="UP001059819">
    <property type="component" value="Chromosome"/>
</dbReference>
<comment type="function">
    <text evidence="6">Participates in both transcription termination and antitermination.</text>
</comment>
<evidence type="ECO:0000256" key="7">
    <source>
        <dbReference type="SAM" id="MobiDB-lite"/>
    </source>
</evidence>
<dbReference type="Gene3D" id="2.40.50.140">
    <property type="entry name" value="Nucleic acid-binding proteins"/>
    <property type="match status" value="1"/>
</dbReference>
<dbReference type="Pfam" id="PF26594">
    <property type="entry name" value="KH_NusA_2nd"/>
    <property type="match status" value="1"/>
</dbReference>
<dbReference type="InterPro" id="IPR015946">
    <property type="entry name" value="KH_dom-like_a/b"/>
</dbReference>
<dbReference type="SUPFAM" id="SSF50249">
    <property type="entry name" value="Nucleic acid-binding proteins"/>
    <property type="match status" value="1"/>
</dbReference>
<keyword evidence="3 6" id="KW-0694">RNA-binding</keyword>
<organism evidence="11 12">
    <name type="scientific">Mycoplasma cottewii</name>
    <dbReference type="NCBI Taxonomy" id="51364"/>
    <lineage>
        <taxon>Bacteria</taxon>
        <taxon>Bacillati</taxon>
        <taxon>Mycoplasmatota</taxon>
        <taxon>Mollicutes</taxon>
        <taxon>Mycoplasmataceae</taxon>
        <taxon>Mycoplasma</taxon>
    </lineage>
</organism>